<organism evidence="3 4">
    <name type="scientific">Niabella ginsengisoli</name>
    <dbReference type="NCBI Taxonomy" id="522298"/>
    <lineage>
        <taxon>Bacteria</taxon>
        <taxon>Pseudomonadati</taxon>
        <taxon>Bacteroidota</taxon>
        <taxon>Chitinophagia</taxon>
        <taxon>Chitinophagales</taxon>
        <taxon>Chitinophagaceae</taxon>
        <taxon>Niabella</taxon>
    </lineage>
</organism>
<dbReference type="RefSeq" id="WP_240826147.1">
    <property type="nucleotide sequence ID" value="NZ_JAKWBL010000001.1"/>
</dbReference>
<feature type="transmembrane region" description="Helical" evidence="1">
    <location>
        <begin position="45"/>
        <end position="63"/>
    </location>
</feature>
<keyword evidence="1" id="KW-0472">Membrane</keyword>
<dbReference type="InterPro" id="IPR046806">
    <property type="entry name" value="MrpA_C/MbhE"/>
</dbReference>
<dbReference type="InterPro" id="IPR050616">
    <property type="entry name" value="CPA3_Na-H_Antiporter_A"/>
</dbReference>
<comment type="caution">
    <text evidence="3">The sequence shown here is derived from an EMBL/GenBank/DDBJ whole genome shotgun (WGS) entry which is preliminary data.</text>
</comment>
<name>A0ABS9SEE6_9BACT</name>
<evidence type="ECO:0000313" key="4">
    <source>
        <dbReference type="Proteomes" id="UP001202248"/>
    </source>
</evidence>
<keyword evidence="1" id="KW-1133">Transmembrane helix</keyword>
<evidence type="ECO:0000256" key="1">
    <source>
        <dbReference type="SAM" id="Phobius"/>
    </source>
</evidence>
<feature type="domain" description="MrpA C-terminal/MbhE" evidence="2">
    <location>
        <begin position="3"/>
        <end position="71"/>
    </location>
</feature>
<reference evidence="3 4" key="1">
    <citation type="submission" date="2022-02" db="EMBL/GenBank/DDBJ databases">
        <authorList>
            <person name="Min J."/>
        </authorList>
    </citation>
    <scope>NUCLEOTIDE SEQUENCE [LARGE SCALE GENOMIC DNA]</scope>
    <source>
        <strain evidence="3 4">GR10-1</strain>
    </source>
</reference>
<dbReference type="Proteomes" id="UP001202248">
    <property type="component" value="Unassembled WGS sequence"/>
</dbReference>
<dbReference type="EMBL" id="JAKWBL010000001">
    <property type="protein sequence ID" value="MCH5596726.1"/>
    <property type="molecule type" value="Genomic_DNA"/>
</dbReference>
<proteinExistence type="predicted"/>
<accession>A0ABS9SEE6</accession>
<evidence type="ECO:0000313" key="3">
    <source>
        <dbReference type="EMBL" id="MCH5596726.1"/>
    </source>
</evidence>
<protein>
    <recommendedName>
        <fullName evidence="2">MrpA C-terminal/MbhE domain-containing protein</fullName>
    </recommendedName>
</protein>
<gene>
    <name evidence="3" type="ORF">MKP09_01710</name>
</gene>
<keyword evidence="1" id="KW-0812">Transmembrane</keyword>
<dbReference type="PANTHER" id="PTHR43373">
    <property type="entry name" value="NA(+)/H(+) ANTIPORTER SUBUNIT"/>
    <property type="match status" value="1"/>
</dbReference>
<dbReference type="PANTHER" id="PTHR43373:SF1">
    <property type="entry name" value="NA(+)_H(+) ANTIPORTER SUBUNIT A"/>
    <property type="match status" value="1"/>
</dbReference>
<sequence>MVALQVHHEPIVTATSDFYGDNAYKMAKGKNVVNVILVDFRGIDTLFETVVLSIAAIGVYNLLRLRLKPTEKE</sequence>
<keyword evidence="4" id="KW-1185">Reference proteome</keyword>
<dbReference type="Pfam" id="PF20501">
    <property type="entry name" value="MbhE"/>
    <property type="match status" value="1"/>
</dbReference>
<evidence type="ECO:0000259" key="2">
    <source>
        <dbReference type="Pfam" id="PF20501"/>
    </source>
</evidence>